<keyword evidence="7" id="KW-0346">Stress response</keyword>
<sequence length="74" mass="8653">MARVEKLVQKMKNRPNGMRFEEVVKVLEHYGYIVVRIKGSHHIFRNEQGDTFPIPKETPVKTAYVKDVLEKIGE</sequence>
<evidence type="ECO:0000256" key="5">
    <source>
        <dbReference type="ARBA" id="ARBA00022801"/>
    </source>
</evidence>
<evidence type="ECO:0000313" key="9">
    <source>
        <dbReference type="Proteomes" id="UP001597169"/>
    </source>
</evidence>
<keyword evidence="6" id="KW-0694">RNA-binding</keyword>
<comment type="similarity">
    <text evidence="1">Belongs to the HicA mRNA interferase family.</text>
</comment>
<dbReference type="InterPro" id="IPR012933">
    <property type="entry name" value="HicA_mRNA_interferase"/>
</dbReference>
<evidence type="ECO:0000256" key="4">
    <source>
        <dbReference type="ARBA" id="ARBA00022759"/>
    </source>
</evidence>
<evidence type="ECO:0000256" key="1">
    <source>
        <dbReference type="ARBA" id="ARBA00006620"/>
    </source>
</evidence>
<evidence type="ECO:0000313" key="8">
    <source>
        <dbReference type="EMBL" id="MFD1128281.1"/>
    </source>
</evidence>
<dbReference type="SUPFAM" id="SSF54786">
    <property type="entry name" value="YcfA/nrd intein domain"/>
    <property type="match status" value="1"/>
</dbReference>
<dbReference type="EMBL" id="JBHTKX010000001">
    <property type="protein sequence ID" value="MFD1128281.1"/>
    <property type="molecule type" value="Genomic_DNA"/>
</dbReference>
<keyword evidence="4" id="KW-0255">Endonuclease</keyword>
<dbReference type="RefSeq" id="WP_251583485.1">
    <property type="nucleotide sequence ID" value="NZ_JBHTKX010000001.1"/>
</dbReference>
<keyword evidence="2" id="KW-1277">Toxin-antitoxin system</keyword>
<dbReference type="InterPro" id="IPR038570">
    <property type="entry name" value="HicA_sf"/>
</dbReference>
<accession>A0ABW3PWE6</accession>
<reference evidence="9" key="1">
    <citation type="journal article" date="2019" name="Int. J. Syst. Evol. Microbiol.">
        <title>The Global Catalogue of Microorganisms (GCM) 10K type strain sequencing project: providing services to taxonomists for standard genome sequencing and annotation.</title>
        <authorList>
            <consortium name="The Broad Institute Genomics Platform"/>
            <consortium name="The Broad Institute Genome Sequencing Center for Infectious Disease"/>
            <person name="Wu L."/>
            <person name="Ma J."/>
        </authorList>
    </citation>
    <scope>NUCLEOTIDE SEQUENCE [LARGE SCALE GENOMIC DNA]</scope>
    <source>
        <strain evidence="9">CCUG 53519</strain>
    </source>
</reference>
<protein>
    <submittedName>
        <fullName evidence="8">Type II toxin-antitoxin system HicA family toxin</fullName>
    </submittedName>
</protein>
<proteinExistence type="inferred from homology"/>
<evidence type="ECO:0000256" key="6">
    <source>
        <dbReference type="ARBA" id="ARBA00022884"/>
    </source>
</evidence>
<evidence type="ECO:0000256" key="3">
    <source>
        <dbReference type="ARBA" id="ARBA00022722"/>
    </source>
</evidence>
<organism evidence="8 9">
    <name type="scientific">Paenibacillus provencensis</name>
    <dbReference type="NCBI Taxonomy" id="441151"/>
    <lineage>
        <taxon>Bacteria</taxon>
        <taxon>Bacillati</taxon>
        <taxon>Bacillota</taxon>
        <taxon>Bacilli</taxon>
        <taxon>Bacillales</taxon>
        <taxon>Paenibacillaceae</taxon>
        <taxon>Paenibacillus</taxon>
    </lineage>
</organism>
<evidence type="ECO:0000256" key="7">
    <source>
        <dbReference type="ARBA" id="ARBA00023016"/>
    </source>
</evidence>
<evidence type="ECO:0000256" key="2">
    <source>
        <dbReference type="ARBA" id="ARBA00022649"/>
    </source>
</evidence>
<dbReference type="Proteomes" id="UP001597169">
    <property type="component" value="Unassembled WGS sequence"/>
</dbReference>
<dbReference type="Pfam" id="PF07927">
    <property type="entry name" value="HicA_toxin"/>
    <property type="match status" value="1"/>
</dbReference>
<name>A0ABW3PWE6_9BACL</name>
<gene>
    <name evidence="8" type="ORF">ACFQ3J_08860</name>
</gene>
<keyword evidence="5" id="KW-0378">Hydrolase</keyword>
<keyword evidence="3" id="KW-0540">Nuclease</keyword>
<dbReference type="Gene3D" id="3.30.920.30">
    <property type="entry name" value="Hypothetical protein"/>
    <property type="match status" value="1"/>
</dbReference>
<comment type="caution">
    <text evidence="8">The sequence shown here is derived from an EMBL/GenBank/DDBJ whole genome shotgun (WGS) entry which is preliminary data.</text>
</comment>
<keyword evidence="9" id="KW-1185">Reference proteome</keyword>